<dbReference type="RefSeq" id="WP_317548809.1">
    <property type="nucleotide sequence ID" value="NZ_JAWLKE010000006.1"/>
</dbReference>
<evidence type="ECO:0000313" key="4">
    <source>
        <dbReference type="EMBL" id="MDV6232043.1"/>
    </source>
</evidence>
<keyword evidence="2" id="KW-0012">Acyltransferase</keyword>
<keyword evidence="1" id="KW-0808">Transferase</keyword>
<dbReference type="Gene3D" id="3.40.630.30">
    <property type="match status" value="1"/>
</dbReference>
<dbReference type="Proteomes" id="UP001185899">
    <property type="component" value="Unassembled WGS sequence"/>
</dbReference>
<protein>
    <submittedName>
        <fullName evidence="4">GNAT family N-acetyltransferase</fullName>
    </submittedName>
</protein>
<feature type="domain" description="N-acetyltransferase" evidence="3">
    <location>
        <begin position="20"/>
        <end position="176"/>
    </location>
</feature>
<dbReference type="PANTHER" id="PTHR43877">
    <property type="entry name" value="AMINOALKYLPHOSPHONATE N-ACETYLTRANSFERASE-RELATED-RELATED"/>
    <property type="match status" value="1"/>
</dbReference>
<accession>A0ABU4B0P4</accession>
<sequence length="180" mass="19639">MTIHPRITSTEFDLSDGSTCVVREAVASDLESIVALLVDDPLGVSRESADEMDRYRAAFEDISSDPRNLQVVVVHGDAVVATLQLTFIPGLARGGALRAQIEAVRVGAQWRSRGLGGALIRWAIDEAERWGSALVQLTSDASRTDAHRFYTRLGFVDSHVGYKMTLGTTTWIPWGGRVVL</sequence>
<evidence type="ECO:0000256" key="1">
    <source>
        <dbReference type="ARBA" id="ARBA00022679"/>
    </source>
</evidence>
<reference evidence="4 5" key="1">
    <citation type="submission" date="2023-10" db="EMBL/GenBank/DDBJ databases">
        <title>Development of a sustainable strategy for remediation of hydrocarbon-contaminated territories based on the waste exchange concept.</title>
        <authorList>
            <person name="Krivoruchko A."/>
        </authorList>
    </citation>
    <scope>NUCLEOTIDE SEQUENCE [LARGE SCALE GENOMIC DNA]</scope>
    <source>
        <strain evidence="4 5">IEGM 1322</strain>
    </source>
</reference>
<comment type="caution">
    <text evidence="4">The sequence shown here is derived from an EMBL/GenBank/DDBJ whole genome shotgun (WGS) entry which is preliminary data.</text>
</comment>
<dbReference type="InterPro" id="IPR016181">
    <property type="entry name" value="Acyl_CoA_acyltransferase"/>
</dbReference>
<gene>
    <name evidence="4" type="ORF">R3P95_15940</name>
</gene>
<dbReference type="Pfam" id="PF00583">
    <property type="entry name" value="Acetyltransf_1"/>
    <property type="match status" value="1"/>
</dbReference>
<name>A0ABU4B0P4_9NOCA</name>
<dbReference type="SUPFAM" id="SSF55729">
    <property type="entry name" value="Acyl-CoA N-acyltransferases (Nat)"/>
    <property type="match status" value="1"/>
</dbReference>
<dbReference type="PROSITE" id="PS51186">
    <property type="entry name" value="GNAT"/>
    <property type="match status" value="1"/>
</dbReference>
<dbReference type="CDD" id="cd04301">
    <property type="entry name" value="NAT_SF"/>
    <property type="match status" value="1"/>
</dbReference>
<evidence type="ECO:0000256" key="2">
    <source>
        <dbReference type="ARBA" id="ARBA00023315"/>
    </source>
</evidence>
<keyword evidence="5" id="KW-1185">Reference proteome</keyword>
<evidence type="ECO:0000313" key="5">
    <source>
        <dbReference type="Proteomes" id="UP001185899"/>
    </source>
</evidence>
<organism evidence="4 5">
    <name type="scientific">Rhodococcus cercidiphylli</name>
    <dbReference type="NCBI Taxonomy" id="489916"/>
    <lineage>
        <taxon>Bacteria</taxon>
        <taxon>Bacillati</taxon>
        <taxon>Actinomycetota</taxon>
        <taxon>Actinomycetes</taxon>
        <taxon>Mycobacteriales</taxon>
        <taxon>Nocardiaceae</taxon>
        <taxon>Rhodococcus</taxon>
    </lineage>
</organism>
<dbReference type="InterPro" id="IPR000182">
    <property type="entry name" value="GNAT_dom"/>
</dbReference>
<dbReference type="InterPro" id="IPR050832">
    <property type="entry name" value="Bact_Acetyltransf"/>
</dbReference>
<dbReference type="EMBL" id="JAWLKE010000006">
    <property type="protein sequence ID" value="MDV6232043.1"/>
    <property type="molecule type" value="Genomic_DNA"/>
</dbReference>
<proteinExistence type="predicted"/>
<evidence type="ECO:0000259" key="3">
    <source>
        <dbReference type="PROSITE" id="PS51186"/>
    </source>
</evidence>